<dbReference type="Gene3D" id="3.40.50.300">
    <property type="entry name" value="P-loop containing nucleotide triphosphate hydrolases"/>
    <property type="match status" value="1"/>
</dbReference>
<dbReference type="InterPro" id="IPR055497">
    <property type="entry name" value="DUF7069"/>
</dbReference>
<dbReference type="OrthoDB" id="4160849at2759"/>
<dbReference type="PROSITE" id="PS50297">
    <property type="entry name" value="ANK_REP_REGION"/>
    <property type="match status" value="4"/>
</dbReference>
<evidence type="ECO:0000256" key="2">
    <source>
        <dbReference type="PROSITE-ProRule" id="PRU00023"/>
    </source>
</evidence>
<evidence type="ECO:0008006" key="9">
    <source>
        <dbReference type="Google" id="ProtNLM"/>
    </source>
</evidence>
<feature type="repeat" description="ANK" evidence="2">
    <location>
        <begin position="907"/>
        <end position="930"/>
    </location>
</feature>
<feature type="domain" description="Nucleoside phosphorylase" evidence="3">
    <location>
        <begin position="11"/>
        <end position="306"/>
    </location>
</feature>
<dbReference type="Gene3D" id="3.40.50.1580">
    <property type="entry name" value="Nucleoside phosphorylase domain"/>
    <property type="match status" value="1"/>
</dbReference>
<keyword evidence="1" id="KW-0677">Repeat</keyword>
<accession>A0A8H7AJH2</accession>
<dbReference type="PRINTS" id="PR01415">
    <property type="entry name" value="ANKYRIN"/>
</dbReference>
<evidence type="ECO:0000313" key="8">
    <source>
        <dbReference type="Proteomes" id="UP000606974"/>
    </source>
</evidence>
<dbReference type="PANTHER" id="PTHR46082:SF11">
    <property type="entry name" value="AAA+ ATPASE DOMAIN-CONTAINING PROTEIN-RELATED"/>
    <property type="match status" value="1"/>
</dbReference>
<dbReference type="Pfam" id="PF23239">
    <property type="entry name" value="DUF7069"/>
    <property type="match status" value="1"/>
</dbReference>
<feature type="domain" description="GPI inositol-deacylase winged helix" evidence="4">
    <location>
        <begin position="661"/>
        <end position="746"/>
    </location>
</feature>
<dbReference type="Pfam" id="PF12796">
    <property type="entry name" value="Ank_2"/>
    <property type="match status" value="2"/>
</dbReference>
<dbReference type="GO" id="GO:0009116">
    <property type="term" value="P:nucleoside metabolic process"/>
    <property type="evidence" value="ECO:0007669"/>
    <property type="project" value="InterPro"/>
</dbReference>
<evidence type="ECO:0000259" key="5">
    <source>
        <dbReference type="Pfam" id="PF23239"/>
    </source>
</evidence>
<feature type="repeat" description="ANK" evidence="2">
    <location>
        <begin position="974"/>
        <end position="1006"/>
    </location>
</feature>
<comment type="caution">
    <text evidence="7">The sequence shown here is derived from an EMBL/GenBank/DDBJ whole genome shotgun (WGS) entry which is preliminary data.</text>
</comment>
<keyword evidence="2" id="KW-0040">ANK repeat</keyword>
<dbReference type="PROSITE" id="PS50088">
    <property type="entry name" value="ANK_REPEAT"/>
    <property type="match status" value="5"/>
</dbReference>
<gene>
    <name evidence="7" type="ORF">GJ744_006944</name>
</gene>
<proteinExistence type="predicted"/>
<dbReference type="InterPro" id="IPR053137">
    <property type="entry name" value="NLR-like"/>
</dbReference>
<protein>
    <recommendedName>
        <fullName evidence="9">Nucleoside phosphorylase domain-containing protein</fullName>
    </recommendedName>
</protein>
<dbReference type="Pfam" id="PF00023">
    <property type="entry name" value="Ank"/>
    <property type="match status" value="1"/>
</dbReference>
<sequence length="1105" mass="124844">MPPFLVDEYHVGIICALPIERAAVRATLDEEHGMFSDKDAQDHNTYLVGRIHNHNVVIASLPAGVDGNTAAASVATDMVRTFKGLRFGLIVGIGGGIPNLDKGDDIRLGDVVVSQPTDTTGGVVQYDKGKSLEGGKFQRKGSLNAPPLALLTALGALKADHESEDSKVPTYLTEMLERKPKLRTNGYTFPGRDKDHLYRARCYHPVGNATCDRCDGACEVDRRTRENTEPQVHYGIIASGNQVVKDAIVRDLLRDDCGALCVEMEAAGLMNSFPCLIIRGICDYADAYKNDAWHKYATATAAAYAKEFLLYVSAEQTSNEKPINQVLDVIKEHVQATSDYYRKQEVRYQNDQDRKCHVAFKIDNYEQQKDINIDRAIDTCQWVFGNEKYVEWHQSSTASLLWISADPGCGKSVLSKSLVDHELQNTTTHIVCYFFFKDNERQDKLNIALCALLHQLFDSQRHLLRYATPAYEKNGDKLCQEESELWRILLAATADPKAPNVTCILDALDECRNDDRRRLIKMLSQFHINSSSPHQRSNWLKFLVTSRPYDDIQQTFQETISSLPAIRLRGEEENEQIRNEIDMVIRERVFKLAETLSLKPETKTRLEQKLLQMEHRTYLWLYLAIDHVYKTYRYSLRPDDESIESLPSSVEIAYEKILEKVTQGVRETVKTILRIVVGARRPLTIGEMALALDIATSSHLKSIAEFSINKDHLERNICHWCGLFIFINNSKIYLIHQTAREFLLCENGAIRTGWKHCFDVADTEMQMSRICVRFILLKHLKTKVLLEPVIRNKWELCERILSWIWNKSNRNVIEDFLLYSAEHWPGHLRRSEIGENDSLMTEVHHLYDDTTSERFLPWFQLFWVTTKFYGDPPDMNKFQLAAFLGHDKVMGTILVDEDVDINSTDQDGNTALMWASLRGHEKVVQMLLDRAEVNAQGGRYINSALYAASKRGHEKVVQMLLDRGAEVNAHGGRHNNTALYAASERGHEKVVQILLDGGAEVNAHAYDGRCDNALYAASQGGREKVVQILLDWGAEVNAQGGYCGNALQAASQGGHEKVVQMLLDRGADVNGAMCGAVENLICGAGAAYDKFDFTTIPEFQLLDLT</sequence>
<dbReference type="Gene3D" id="1.25.40.20">
    <property type="entry name" value="Ankyrin repeat-containing domain"/>
    <property type="match status" value="2"/>
</dbReference>
<dbReference type="PANTHER" id="PTHR46082">
    <property type="entry name" value="ATP/GTP-BINDING PROTEIN-RELATED"/>
    <property type="match status" value="1"/>
</dbReference>
<feature type="domain" description="DUF7069" evidence="5">
    <location>
        <begin position="577"/>
        <end position="628"/>
    </location>
</feature>
<name>A0A8H7AJH2_9EURO</name>
<evidence type="ECO:0000259" key="6">
    <source>
        <dbReference type="Pfam" id="PF24883"/>
    </source>
</evidence>
<feature type="repeat" description="ANK" evidence="2">
    <location>
        <begin position="1045"/>
        <end position="1070"/>
    </location>
</feature>
<keyword evidence="8" id="KW-1185">Reference proteome</keyword>
<dbReference type="InterPro" id="IPR000845">
    <property type="entry name" value="Nucleoside_phosphorylase_d"/>
</dbReference>
<dbReference type="SUPFAM" id="SSF48403">
    <property type="entry name" value="Ankyrin repeat"/>
    <property type="match status" value="1"/>
</dbReference>
<dbReference type="Pfam" id="PF24883">
    <property type="entry name" value="NPHP3_N"/>
    <property type="match status" value="1"/>
</dbReference>
<dbReference type="SUPFAM" id="SSF53167">
    <property type="entry name" value="Purine and uridine phosphorylases"/>
    <property type="match status" value="1"/>
</dbReference>
<dbReference type="InterPro" id="IPR035994">
    <property type="entry name" value="Nucleoside_phosphorylase_sf"/>
</dbReference>
<dbReference type="SMART" id="SM00248">
    <property type="entry name" value="ANK"/>
    <property type="match status" value="5"/>
</dbReference>
<dbReference type="EMBL" id="JAACFV010000032">
    <property type="protein sequence ID" value="KAF7510248.1"/>
    <property type="molecule type" value="Genomic_DNA"/>
</dbReference>
<dbReference type="Pfam" id="PF22939">
    <property type="entry name" value="WHD_GPIID"/>
    <property type="match status" value="1"/>
</dbReference>
<feature type="repeat" description="ANK" evidence="2">
    <location>
        <begin position="940"/>
        <end position="972"/>
    </location>
</feature>
<dbReference type="GO" id="GO:0003824">
    <property type="term" value="F:catalytic activity"/>
    <property type="evidence" value="ECO:0007669"/>
    <property type="project" value="InterPro"/>
</dbReference>
<dbReference type="AlphaFoldDB" id="A0A8H7AJH2"/>
<feature type="domain" description="Nephrocystin 3-like N-terminal" evidence="6">
    <location>
        <begin position="378"/>
        <end position="547"/>
    </location>
</feature>
<reference evidence="7" key="1">
    <citation type="submission" date="2020-02" db="EMBL/GenBank/DDBJ databases">
        <authorList>
            <person name="Palmer J.M."/>
        </authorList>
    </citation>
    <scope>NUCLEOTIDE SEQUENCE</scope>
    <source>
        <strain evidence="7">EPUS1.4</strain>
        <tissue evidence="7">Thallus</tissue>
    </source>
</reference>
<dbReference type="InterPro" id="IPR002110">
    <property type="entry name" value="Ankyrin_rpt"/>
</dbReference>
<dbReference type="Pfam" id="PF01048">
    <property type="entry name" value="PNP_UDP_1"/>
    <property type="match status" value="1"/>
</dbReference>
<evidence type="ECO:0000259" key="3">
    <source>
        <dbReference type="Pfam" id="PF01048"/>
    </source>
</evidence>
<dbReference type="InterPro" id="IPR036770">
    <property type="entry name" value="Ankyrin_rpt-contain_sf"/>
</dbReference>
<evidence type="ECO:0000259" key="4">
    <source>
        <dbReference type="Pfam" id="PF22939"/>
    </source>
</evidence>
<evidence type="ECO:0000256" key="1">
    <source>
        <dbReference type="ARBA" id="ARBA00022737"/>
    </source>
</evidence>
<organism evidence="7 8">
    <name type="scientific">Endocarpon pusillum</name>
    <dbReference type="NCBI Taxonomy" id="364733"/>
    <lineage>
        <taxon>Eukaryota</taxon>
        <taxon>Fungi</taxon>
        <taxon>Dikarya</taxon>
        <taxon>Ascomycota</taxon>
        <taxon>Pezizomycotina</taxon>
        <taxon>Eurotiomycetes</taxon>
        <taxon>Chaetothyriomycetidae</taxon>
        <taxon>Verrucariales</taxon>
        <taxon>Verrucariaceae</taxon>
        <taxon>Endocarpon</taxon>
    </lineage>
</organism>
<feature type="repeat" description="ANK" evidence="2">
    <location>
        <begin position="1009"/>
        <end position="1041"/>
    </location>
</feature>
<dbReference type="InterPro" id="IPR056884">
    <property type="entry name" value="NPHP3-like_N"/>
</dbReference>
<evidence type="ECO:0000313" key="7">
    <source>
        <dbReference type="EMBL" id="KAF7510248.1"/>
    </source>
</evidence>
<dbReference type="InterPro" id="IPR054471">
    <property type="entry name" value="GPIID_WHD"/>
</dbReference>
<dbReference type="Proteomes" id="UP000606974">
    <property type="component" value="Unassembled WGS sequence"/>
</dbReference>
<dbReference type="InterPro" id="IPR027417">
    <property type="entry name" value="P-loop_NTPase"/>
</dbReference>